<evidence type="ECO:0000259" key="1">
    <source>
        <dbReference type="Pfam" id="PF04248"/>
    </source>
</evidence>
<accession>A0A1I6Y382</accession>
<gene>
    <name evidence="2" type="ORF">SAMN05660657_00861</name>
</gene>
<keyword evidence="3" id="KW-1185">Reference proteome</keyword>
<proteinExistence type="predicted"/>
<feature type="domain" description="DUF427" evidence="1">
    <location>
        <begin position="2"/>
        <end position="52"/>
    </location>
</feature>
<dbReference type="EMBL" id="FPBA01000002">
    <property type="protein sequence ID" value="SFT44906.1"/>
    <property type="molecule type" value="Genomic_DNA"/>
</dbReference>
<protein>
    <recommendedName>
        <fullName evidence="1">DUF427 domain-containing protein</fullName>
    </recommendedName>
</protein>
<dbReference type="InterPro" id="IPR007361">
    <property type="entry name" value="DUF427"/>
</dbReference>
<evidence type="ECO:0000313" key="3">
    <source>
        <dbReference type="Proteomes" id="UP000199546"/>
    </source>
</evidence>
<dbReference type="Proteomes" id="UP000199546">
    <property type="component" value="Unassembled WGS sequence"/>
</dbReference>
<dbReference type="AlphaFoldDB" id="A0A1I6Y382"/>
<name>A0A1I6Y382_9ACTN</name>
<dbReference type="STRING" id="1296565.SAMN05660657_00861"/>
<organism evidence="2 3">
    <name type="scientific">Geodermatophilus amargosae</name>
    <dbReference type="NCBI Taxonomy" id="1296565"/>
    <lineage>
        <taxon>Bacteria</taxon>
        <taxon>Bacillati</taxon>
        <taxon>Actinomycetota</taxon>
        <taxon>Actinomycetes</taxon>
        <taxon>Geodermatophilales</taxon>
        <taxon>Geodermatophilaceae</taxon>
        <taxon>Geodermatophilus</taxon>
    </lineage>
</organism>
<reference evidence="3" key="1">
    <citation type="submission" date="2016-10" db="EMBL/GenBank/DDBJ databases">
        <authorList>
            <person name="Varghese N."/>
            <person name="Submissions S."/>
        </authorList>
    </citation>
    <scope>NUCLEOTIDE SEQUENCE [LARGE SCALE GENOMIC DNA]</scope>
    <source>
        <strain evidence="3">DSM 46136</strain>
    </source>
</reference>
<dbReference type="Pfam" id="PF04248">
    <property type="entry name" value="NTP_transf_9"/>
    <property type="match status" value="1"/>
</dbReference>
<evidence type="ECO:0000313" key="2">
    <source>
        <dbReference type="EMBL" id="SFT44906.1"/>
    </source>
</evidence>
<sequence>MLETLLPVRRHLPAEDVTAAPVPGDTRTCCASEGGASHWSVETGYGLVRDAVPRSRPVTVWS</sequence>